<feature type="compositionally biased region" description="Low complexity" evidence="1">
    <location>
        <begin position="834"/>
        <end position="855"/>
    </location>
</feature>
<dbReference type="SMART" id="SM01052">
    <property type="entry name" value="CAP_GLY"/>
    <property type="match status" value="1"/>
</dbReference>
<evidence type="ECO:0000259" key="3">
    <source>
        <dbReference type="PROSITE" id="PS50245"/>
    </source>
</evidence>
<accession>A0A9N9FLS8</accession>
<feature type="domain" description="BTB" evidence="2">
    <location>
        <begin position="174"/>
        <end position="245"/>
    </location>
</feature>
<dbReference type="InterPro" id="IPR000210">
    <property type="entry name" value="BTB/POZ_dom"/>
</dbReference>
<dbReference type="OrthoDB" id="2130750at2759"/>
<evidence type="ECO:0000259" key="2">
    <source>
        <dbReference type="PROSITE" id="PS50097"/>
    </source>
</evidence>
<proteinExistence type="predicted"/>
<dbReference type="InterPro" id="IPR043225">
    <property type="entry name" value="BACK_BTBD8"/>
</dbReference>
<dbReference type="InterPro" id="IPR011333">
    <property type="entry name" value="SKP1/BTB/POZ_sf"/>
</dbReference>
<dbReference type="PANTHER" id="PTHR22427:SF7">
    <property type="entry name" value="GH15728P"/>
    <property type="match status" value="1"/>
</dbReference>
<reference evidence="4" key="1">
    <citation type="submission" date="2021-06" db="EMBL/GenBank/DDBJ databases">
        <authorList>
            <person name="Kallberg Y."/>
            <person name="Tangrot J."/>
            <person name="Rosling A."/>
        </authorList>
    </citation>
    <scope>NUCLEOTIDE SEQUENCE</scope>
    <source>
        <strain evidence="4">IA702</strain>
    </source>
</reference>
<feature type="compositionally biased region" description="Low complexity" evidence="1">
    <location>
        <begin position="593"/>
        <end position="649"/>
    </location>
</feature>
<dbReference type="Proteomes" id="UP000789572">
    <property type="component" value="Unassembled WGS sequence"/>
</dbReference>
<feature type="compositionally biased region" description="Low complexity" evidence="1">
    <location>
        <begin position="556"/>
        <end position="577"/>
    </location>
</feature>
<feature type="compositionally biased region" description="Polar residues" evidence="1">
    <location>
        <begin position="544"/>
        <end position="555"/>
    </location>
</feature>
<dbReference type="Gene3D" id="2.30.30.190">
    <property type="entry name" value="CAP Gly-rich-like domain"/>
    <property type="match status" value="1"/>
</dbReference>
<dbReference type="Gene3D" id="3.30.710.10">
    <property type="entry name" value="Potassium Channel Kv1.1, Chain A"/>
    <property type="match status" value="1"/>
</dbReference>
<gene>
    <name evidence="4" type="ORF">POCULU_LOCUS4743</name>
</gene>
<feature type="compositionally biased region" description="Low complexity" evidence="1">
    <location>
        <begin position="701"/>
        <end position="721"/>
    </location>
</feature>
<dbReference type="SUPFAM" id="SSF54695">
    <property type="entry name" value="POZ domain"/>
    <property type="match status" value="1"/>
</dbReference>
<feature type="compositionally biased region" description="Basic and acidic residues" evidence="1">
    <location>
        <begin position="679"/>
        <end position="690"/>
    </location>
</feature>
<dbReference type="Pfam" id="PF00651">
    <property type="entry name" value="BTB"/>
    <property type="match status" value="1"/>
</dbReference>
<evidence type="ECO:0000256" key="1">
    <source>
        <dbReference type="SAM" id="MobiDB-lite"/>
    </source>
</evidence>
<dbReference type="PROSITE" id="PS50245">
    <property type="entry name" value="CAP_GLY_2"/>
    <property type="match status" value="1"/>
</dbReference>
<feature type="compositionally biased region" description="Low complexity" evidence="1">
    <location>
        <begin position="772"/>
        <end position="798"/>
    </location>
</feature>
<comment type="caution">
    <text evidence="4">The sequence shown here is derived from an EMBL/GenBank/DDBJ whole genome shotgun (WGS) entry which is preliminary data.</text>
</comment>
<dbReference type="Pfam" id="PF01302">
    <property type="entry name" value="CAP_GLY"/>
    <property type="match status" value="1"/>
</dbReference>
<feature type="domain" description="CAP-Gly" evidence="3">
    <location>
        <begin position="921"/>
        <end position="963"/>
    </location>
</feature>
<evidence type="ECO:0000313" key="5">
    <source>
        <dbReference type="Proteomes" id="UP000789572"/>
    </source>
</evidence>
<feature type="compositionally biased region" description="Basic and acidic residues" evidence="1">
    <location>
        <begin position="814"/>
        <end position="831"/>
    </location>
</feature>
<organism evidence="4 5">
    <name type="scientific">Paraglomus occultum</name>
    <dbReference type="NCBI Taxonomy" id="144539"/>
    <lineage>
        <taxon>Eukaryota</taxon>
        <taxon>Fungi</taxon>
        <taxon>Fungi incertae sedis</taxon>
        <taxon>Mucoromycota</taxon>
        <taxon>Glomeromycotina</taxon>
        <taxon>Glomeromycetes</taxon>
        <taxon>Paraglomerales</taxon>
        <taxon>Paraglomeraceae</taxon>
        <taxon>Paraglomus</taxon>
    </lineage>
</organism>
<feature type="compositionally biased region" description="Low complexity" evidence="1">
    <location>
        <begin position="529"/>
        <end position="543"/>
    </location>
</feature>
<evidence type="ECO:0000313" key="4">
    <source>
        <dbReference type="EMBL" id="CAG8545357.1"/>
    </source>
</evidence>
<dbReference type="Pfam" id="PF26017">
    <property type="entry name" value="BACK_BTBD8"/>
    <property type="match status" value="1"/>
</dbReference>
<sequence length="971" mass="106257">MPTEKKKRTIPPPPGLDFVAEPPDTLIEDLRYTMEHAKDFFADIAWEFTSAPVPTVIYAHKAILYARSSRLFQEKYLKNKDSSSSSARSIRLSTVEPLIYPTDANYIDFKHELTFFYTGEEGSQEFMTAVDTTDELEQEKLKEDLLYMLKSKLYTDIELTLSVPDDRLEILSEEDEYVSKNVKPRAMRAHRFMLRARSDYFRAMLESDYADSRAASTSLDASIFNETSLDIILTFIYTGTISSKPLTLETCEMVYIGSDFLGIKSLGDLCVHRIAIKVHFFSCTCTECQAVIPRVATFSREHEVDILWQGCLHVLTHGFDAMWPQKAFADLDEDIREEVFLNLLTNIQSSQIVQVFKGCRKVLAIIDAKGIGLPWIETIRRMISQVRTHITSLLVENFSEICDHDEEFLNCVDGIGFSSDLLEDITTIVVEEGLTEDNAGVILACITGKLLTRETVSEGDSLESKRVLLQAKQNVFDYVKKRWVGVRQYGGFRGMSSWLLNEFSQELNVPVKDLTDSSYQQSKPMPYFSNGSSSFTSMTKSQSRGLSTSRTVTNPANNGKSSASTSASTNGNGTNGSLKKDDLKETQSNQSENGSKTTTGKSGVGSSNGSTSSSATSSATNARGSTVTKTKTTSASTSTSSSSSTVSSTRKGKSVRIGETTTTSSYDRPTRASVLRQKALKEAAAKDPIKAKNKTNSQRQSTASISSTKSSSSTTSITITHSIDRPKPSSTKSSPQIGKASSSRTPTKKSSTASLTVPKTSPLRGREPLQKSPTSTPSSRASSVASTRSISSPSVSPTRFGGVRQTRSSMLRQMKFDEIEQRRGRGRDRNSTKSPGSSRASSIASVSSVSSSTSHTLRHRSPSQYSTSTTVTTASTSSISSLPPLPYQVKLATTKDPDISVGRRVILPKKNNAKGTIQFLGETEFAKGIWVGIGLDNPVGKNNGTVANVKYFEVAGNHGIFVRPDCLLLIG</sequence>
<feature type="region of interest" description="Disordered" evidence="1">
    <location>
        <begin position="516"/>
        <end position="880"/>
    </location>
</feature>
<dbReference type="InterPro" id="IPR000938">
    <property type="entry name" value="CAP-Gly_domain"/>
</dbReference>
<feature type="compositionally biased region" description="Low complexity" evidence="1">
    <location>
        <begin position="739"/>
        <end position="754"/>
    </location>
</feature>
<keyword evidence="5" id="KW-1185">Reference proteome</keyword>
<dbReference type="SUPFAM" id="SSF74924">
    <property type="entry name" value="Cap-Gly domain"/>
    <property type="match status" value="1"/>
</dbReference>
<feature type="domain" description="BTB" evidence="2">
    <location>
        <begin position="42"/>
        <end position="125"/>
    </location>
</feature>
<dbReference type="InterPro" id="IPR036859">
    <property type="entry name" value="CAP-Gly_dom_sf"/>
</dbReference>
<feature type="compositionally biased region" description="Low complexity" evidence="1">
    <location>
        <begin position="862"/>
        <end position="880"/>
    </location>
</feature>
<dbReference type="CDD" id="cd18186">
    <property type="entry name" value="BTB_POZ_ZBTB_KLHL-like"/>
    <property type="match status" value="1"/>
</dbReference>
<name>A0A9N9FLS8_9GLOM</name>
<dbReference type="SMART" id="SM00225">
    <property type="entry name" value="BTB"/>
    <property type="match status" value="1"/>
</dbReference>
<dbReference type="PROSITE" id="PS50097">
    <property type="entry name" value="BTB"/>
    <property type="match status" value="2"/>
</dbReference>
<dbReference type="PANTHER" id="PTHR22427">
    <property type="entry name" value="GH15728P"/>
    <property type="match status" value="1"/>
</dbReference>
<dbReference type="AlphaFoldDB" id="A0A9N9FLS8"/>
<protein>
    <submittedName>
        <fullName evidence="4">4857_t:CDS:1</fullName>
    </submittedName>
</protein>
<dbReference type="EMBL" id="CAJVPJ010000640">
    <property type="protein sequence ID" value="CAG8545357.1"/>
    <property type="molecule type" value="Genomic_DNA"/>
</dbReference>